<keyword evidence="3" id="KW-1185">Reference proteome</keyword>
<proteinExistence type="predicted"/>
<dbReference type="RefSeq" id="WP_078499149.1">
    <property type="nucleotide sequence ID" value="NZ_MSZX01000005.1"/>
</dbReference>
<dbReference type="Proteomes" id="UP000190188">
    <property type="component" value="Unassembled WGS sequence"/>
</dbReference>
<dbReference type="OrthoDB" id="9772751at2"/>
<dbReference type="InterPro" id="IPR052356">
    <property type="entry name" value="Thiol_S-MT"/>
</dbReference>
<organism evidence="2 3">
    <name type="scientific">Paenibacillus selenitireducens</name>
    <dbReference type="NCBI Taxonomy" id="1324314"/>
    <lineage>
        <taxon>Bacteria</taxon>
        <taxon>Bacillati</taxon>
        <taxon>Bacillota</taxon>
        <taxon>Bacilli</taxon>
        <taxon>Bacillales</taxon>
        <taxon>Paenibacillaceae</taxon>
        <taxon>Paenibacillus</taxon>
    </lineage>
</organism>
<evidence type="ECO:0000313" key="2">
    <source>
        <dbReference type="EMBL" id="OPA77407.1"/>
    </source>
</evidence>
<sequence length="201" mass="23265">MDKEKLIHKFDRQASVYDKRRKKSSDRKWREPLVSCAYGKVLEVSVGAGANFPFYPKDVEVTAVDFSNQMLLRAQEAAADHRLRAEFIQADVESLSFPTDTFDTVVSTLSFCGYENPSSVLAMLTDWCKPDGQILMMEHGVSSRRIVRNIQNLINPMFRKMVGCHLNRDIMDMLQKADLKLERTEHHWMDMVHLVWARPDK</sequence>
<dbReference type="CDD" id="cd02440">
    <property type="entry name" value="AdoMet_MTases"/>
    <property type="match status" value="1"/>
</dbReference>
<dbReference type="AlphaFoldDB" id="A0A1T2XBX6"/>
<protein>
    <submittedName>
        <fullName evidence="2">SAM-dependent methyltransferase</fullName>
    </submittedName>
</protein>
<dbReference type="STRING" id="1324314.BVG16_13175"/>
<gene>
    <name evidence="2" type="ORF">BVG16_13175</name>
</gene>
<dbReference type="InterPro" id="IPR029063">
    <property type="entry name" value="SAM-dependent_MTases_sf"/>
</dbReference>
<name>A0A1T2XBX6_9BACL</name>
<dbReference type="GO" id="GO:0008168">
    <property type="term" value="F:methyltransferase activity"/>
    <property type="evidence" value="ECO:0007669"/>
    <property type="project" value="UniProtKB-KW"/>
</dbReference>
<dbReference type="SUPFAM" id="SSF53335">
    <property type="entry name" value="S-adenosyl-L-methionine-dependent methyltransferases"/>
    <property type="match status" value="1"/>
</dbReference>
<dbReference type="Pfam" id="PF13649">
    <property type="entry name" value="Methyltransf_25"/>
    <property type="match status" value="1"/>
</dbReference>
<dbReference type="Gene3D" id="3.40.50.150">
    <property type="entry name" value="Vaccinia Virus protein VP39"/>
    <property type="match status" value="1"/>
</dbReference>
<dbReference type="EMBL" id="MSZX01000005">
    <property type="protein sequence ID" value="OPA77407.1"/>
    <property type="molecule type" value="Genomic_DNA"/>
</dbReference>
<reference evidence="2 3" key="1">
    <citation type="submission" date="2017-01" db="EMBL/GenBank/DDBJ databases">
        <title>Genome analysis of Paenibacillus selenitrireducens ES3-24.</title>
        <authorList>
            <person name="Xu D."/>
            <person name="Yao R."/>
            <person name="Zheng S."/>
        </authorList>
    </citation>
    <scope>NUCLEOTIDE SEQUENCE [LARGE SCALE GENOMIC DNA]</scope>
    <source>
        <strain evidence="2 3">ES3-24</strain>
    </source>
</reference>
<comment type="caution">
    <text evidence="2">The sequence shown here is derived from an EMBL/GenBank/DDBJ whole genome shotgun (WGS) entry which is preliminary data.</text>
</comment>
<accession>A0A1T2XBX6</accession>
<keyword evidence="2" id="KW-0808">Transferase</keyword>
<evidence type="ECO:0000259" key="1">
    <source>
        <dbReference type="Pfam" id="PF13649"/>
    </source>
</evidence>
<feature type="domain" description="Methyltransferase" evidence="1">
    <location>
        <begin position="41"/>
        <end position="132"/>
    </location>
</feature>
<dbReference type="GO" id="GO:0032259">
    <property type="term" value="P:methylation"/>
    <property type="evidence" value="ECO:0007669"/>
    <property type="project" value="UniProtKB-KW"/>
</dbReference>
<dbReference type="InterPro" id="IPR041698">
    <property type="entry name" value="Methyltransf_25"/>
</dbReference>
<dbReference type="PANTHER" id="PTHR45036:SF1">
    <property type="entry name" value="METHYLTRANSFERASE LIKE 7A"/>
    <property type="match status" value="1"/>
</dbReference>
<dbReference type="PANTHER" id="PTHR45036">
    <property type="entry name" value="METHYLTRANSFERASE LIKE 7B"/>
    <property type="match status" value="1"/>
</dbReference>
<keyword evidence="2" id="KW-0489">Methyltransferase</keyword>
<evidence type="ECO:0000313" key="3">
    <source>
        <dbReference type="Proteomes" id="UP000190188"/>
    </source>
</evidence>